<protein>
    <submittedName>
        <fullName evidence="2">Sulfur oxidation protein SoxZ</fullName>
    </submittedName>
</protein>
<name>A0A3B1AUB8_9ZZZZ</name>
<dbReference type="InterPro" id="IPR030995">
    <property type="entry name" value="SoxZ"/>
</dbReference>
<dbReference type="SUPFAM" id="SSF81296">
    <property type="entry name" value="E set domains"/>
    <property type="match status" value="1"/>
</dbReference>
<dbReference type="NCBIfam" id="TIGR04490">
    <property type="entry name" value="SoxZ_true"/>
    <property type="match status" value="1"/>
</dbReference>
<dbReference type="InterPro" id="IPR014880">
    <property type="entry name" value="SoxZ_dom"/>
</dbReference>
<organism evidence="2">
    <name type="scientific">hydrothermal vent metagenome</name>
    <dbReference type="NCBI Taxonomy" id="652676"/>
    <lineage>
        <taxon>unclassified sequences</taxon>
        <taxon>metagenomes</taxon>
        <taxon>ecological metagenomes</taxon>
    </lineage>
</organism>
<dbReference type="Pfam" id="PF08770">
    <property type="entry name" value="SoxZ"/>
    <property type="match status" value="1"/>
</dbReference>
<dbReference type="Gene3D" id="2.60.40.10">
    <property type="entry name" value="Immunoglobulins"/>
    <property type="match status" value="1"/>
</dbReference>
<gene>
    <name evidence="2" type="ORF">MNBD_GAMMA23-769</name>
</gene>
<dbReference type="InterPro" id="IPR014756">
    <property type="entry name" value="Ig_E-set"/>
</dbReference>
<sequence>MAKKKMKIRAWVDGTKATVKAIIFHPMETGLRKDKATGKPIPSHYITEVQCKHNGKSVLTCLWGPGVSKNPFVSFRFNGAKSGDTLKISWVDNQGQKGEKEAKIG</sequence>
<dbReference type="EMBL" id="UOFT01000060">
    <property type="protein sequence ID" value="VAW97594.1"/>
    <property type="molecule type" value="Genomic_DNA"/>
</dbReference>
<dbReference type="AlphaFoldDB" id="A0A3B1AUB8"/>
<dbReference type="InterPro" id="IPR013783">
    <property type="entry name" value="Ig-like_fold"/>
</dbReference>
<evidence type="ECO:0000259" key="1">
    <source>
        <dbReference type="Pfam" id="PF08770"/>
    </source>
</evidence>
<accession>A0A3B1AUB8</accession>
<feature type="domain" description="Sulphur oxidation protein SoxZ" evidence="1">
    <location>
        <begin position="12"/>
        <end position="102"/>
    </location>
</feature>
<reference evidence="2" key="1">
    <citation type="submission" date="2018-06" db="EMBL/GenBank/DDBJ databases">
        <authorList>
            <person name="Zhirakovskaya E."/>
        </authorList>
    </citation>
    <scope>NUCLEOTIDE SEQUENCE</scope>
</reference>
<proteinExistence type="predicted"/>
<evidence type="ECO:0000313" key="2">
    <source>
        <dbReference type="EMBL" id="VAW97594.1"/>
    </source>
</evidence>